<dbReference type="PROSITE" id="PS50928">
    <property type="entry name" value="ABC_TM1"/>
    <property type="match status" value="1"/>
</dbReference>
<feature type="transmembrane region" description="Helical" evidence="8">
    <location>
        <begin position="190"/>
        <end position="213"/>
    </location>
</feature>
<organism evidence="10 11">
    <name type="scientific">Stomatobaculum longum</name>
    <dbReference type="NCBI Taxonomy" id="796942"/>
    <lineage>
        <taxon>Bacteria</taxon>
        <taxon>Bacillati</taxon>
        <taxon>Bacillota</taxon>
        <taxon>Clostridia</taxon>
        <taxon>Lachnospirales</taxon>
        <taxon>Lachnospiraceae</taxon>
        <taxon>Stomatobaculum</taxon>
    </lineage>
</organism>
<comment type="caution">
    <text evidence="10">The sequence shown here is derived from an EMBL/GenBank/DDBJ whole genome shotgun (WGS) entry which is preliminary data.</text>
</comment>
<dbReference type="PANTHER" id="PTHR30450">
    <property type="entry name" value="ABC TRANSPORTER PERMEASE"/>
    <property type="match status" value="1"/>
</dbReference>
<dbReference type="GO" id="GO:0005886">
    <property type="term" value="C:plasma membrane"/>
    <property type="evidence" value="ECO:0007669"/>
    <property type="project" value="UniProtKB-SubCell"/>
</dbReference>
<comment type="similarity">
    <text evidence="2">Belongs to the binding-protein-dependent transport system permease family. CysTW subfamily.</text>
</comment>
<proteinExistence type="inferred from homology"/>
<keyword evidence="7 8" id="KW-0472">Membrane</keyword>
<dbReference type="CDD" id="cd06261">
    <property type="entry name" value="TM_PBP2"/>
    <property type="match status" value="1"/>
</dbReference>
<sequence>MSFDSQILTMLLTGLQETVFMVALSSLLSYLIGIPLGILLIVTDKDGIQPNGIINTVLGIIINLMRSVPFIIMLLAALPLTRFIVRTTLGPKAVVVPLVLAAAPYIARMVESSLKEVGAGVVEAAKSMGASNFQIVRKVMLPEAKPSLLMGAAISITTILGYSTMAGFVGGGGLGTLAINYGYYRYQTDVMLVTVVVLVIIVQLIQESFLWMARHADKRAR</sequence>
<dbReference type="SUPFAM" id="SSF161098">
    <property type="entry name" value="MetI-like"/>
    <property type="match status" value="1"/>
</dbReference>
<dbReference type="Proteomes" id="UP000018466">
    <property type="component" value="Unassembled WGS sequence"/>
</dbReference>
<keyword evidence="5 8" id="KW-0812">Transmembrane</keyword>
<dbReference type="FunFam" id="1.10.3720.10:FF:000002">
    <property type="entry name" value="D-methionine ABC transporter permease MetI"/>
    <property type="match status" value="1"/>
</dbReference>
<keyword evidence="4" id="KW-1003">Cell membrane</keyword>
<feature type="transmembrane region" description="Helical" evidence="8">
    <location>
        <begin position="54"/>
        <end position="77"/>
    </location>
</feature>
<dbReference type="GO" id="GO:0048473">
    <property type="term" value="P:D-methionine transmembrane transport"/>
    <property type="evidence" value="ECO:0007669"/>
    <property type="project" value="TreeGrafter"/>
</dbReference>
<feature type="transmembrane region" description="Helical" evidence="8">
    <location>
        <begin position="20"/>
        <end position="42"/>
    </location>
</feature>
<evidence type="ECO:0000313" key="10">
    <source>
        <dbReference type="EMBL" id="EHO17060.1"/>
    </source>
</evidence>
<feature type="domain" description="ABC transmembrane type-1" evidence="9">
    <location>
        <begin position="15"/>
        <end position="206"/>
    </location>
</feature>
<comment type="subcellular location">
    <subcellularLocation>
        <location evidence="1 8">Cell membrane</location>
        <topology evidence="1 8">Multi-pass membrane protein</topology>
    </subcellularLocation>
</comment>
<accession>A0AA36Y536</accession>
<dbReference type="Gene3D" id="1.10.3720.10">
    <property type="entry name" value="MetI-like"/>
    <property type="match status" value="1"/>
</dbReference>
<dbReference type="PANTHER" id="PTHR30450:SF1">
    <property type="entry name" value="D-METHIONINE TRANSPORT SYSTEM PERMEASE PROTEIN METI-RELATED"/>
    <property type="match status" value="1"/>
</dbReference>
<gene>
    <name evidence="10" type="ORF">HMPREF9623_00659</name>
</gene>
<protein>
    <recommendedName>
        <fullName evidence="9">ABC transmembrane type-1 domain-containing protein</fullName>
    </recommendedName>
</protein>
<keyword evidence="6 8" id="KW-1133">Transmembrane helix</keyword>
<dbReference type="InterPro" id="IPR035906">
    <property type="entry name" value="MetI-like_sf"/>
</dbReference>
<reference evidence="10 11" key="1">
    <citation type="submission" date="2011-10" db="EMBL/GenBank/DDBJ databases">
        <title>The Genome Sequence of Lachnospiraceae bacterium ACC2.</title>
        <authorList>
            <consortium name="The Broad Institute Genome Sequencing Platform"/>
            <person name="Earl A."/>
            <person name="Ward D."/>
            <person name="Feldgarden M."/>
            <person name="Gevers D."/>
            <person name="Sizova M."/>
            <person name="Hazen A."/>
            <person name="Epstein S."/>
            <person name="Young S.K."/>
            <person name="Zeng Q."/>
            <person name="Gargeya S."/>
            <person name="Fitzgerald M."/>
            <person name="Haas B."/>
            <person name="Abouelleil A."/>
            <person name="Alvarado L."/>
            <person name="Arachchi H.M."/>
            <person name="Berlin A."/>
            <person name="Brown A."/>
            <person name="Chapman S.B."/>
            <person name="Chen Z."/>
            <person name="Dunbar C."/>
            <person name="Freedman E."/>
            <person name="Gearin G."/>
            <person name="Goldberg J."/>
            <person name="Griggs A."/>
            <person name="Gujja S."/>
            <person name="Heiman D."/>
            <person name="Howarth C."/>
            <person name="Larson L."/>
            <person name="Lui A."/>
            <person name="MacDonald P.J.P."/>
            <person name="Montmayeur A."/>
            <person name="Murphy C."/>
            <person name="Neiman D."/>
            <person name="Pearson M."/>
            <person name="Priest M."/>
            <person name="Roberts A."/>
            <person name="Saif S."/>
            <person name="Shea T."/>
            <person name="Shenoy N."/>
            <person name="Sisk P."/>
            <person name="Stolte C."/>
            <person name="Sykes S."/>
            <person name="Wortman J."/>
            <person name="Nusbaum C."/>
            <person name="Birren B."/>
        </authorList>
    </citation>
    <scope>NUCLEOTIDE SEQUENCE [LARGE SCALE GENOMIC DNA]</scope>
    <source>
        <strain evidence="10 11">ACC2</strain>
    </source>
</reference>
<dbReference type="EMBL" id="AGEL01000006">
    <property type="protein sequence ID" value="EHO17060.1"/>
    <property type="molecule type" value="Genomic_DNA"/>
</dbReference>
<evidence type="ECO:0000256" key="7">
    <source>
        <dbReference type="ARBA" id="ARBA00023136"/>
    </source>
</evidence>
<dbReference type="InterPro" id="IPR051322">
    <property type="entry name" value="AA_ABC_Transporter_Permease"/>
</dbReference>
<evidence type="ECO:0000256" key="6">
    <source>
        <dbReference type="ARBA" id="ARBA00022989"/>
    </source>
</evidence>
<keyword evidence="11" id="KW-1185">Reference proteome</keyword>
<feature type="transmembrane region" description="Helical" evidence="8">
    <location>
        <begin position="147"/>
        <end position="170"/>
    </location>
</feature>
<evidence type="ECO:0000256" key="1">
    <source>
        <dbReference type="ARBA" id="ARBA00004651"/>
    </source>
</evidence>
<dbReference type="AlphaFoldDB" id="A0AA36Y536"/>
<evidence type="ECO:0000256" key="2">
    <source>
        <dbReference type="ARBA" id="ARBA00007069"/>
    </source>
</evidence>
<evidence type="ECO:0000256" key="3">
    <source>
        <dbReference type="ARBA" id="ARBA00022448"/>
    </source>
</evidence>
<dbReference type="Pfam" id="PF00528">
    <property type="entry name" value="BPD_transp_1"/>
    <property type="match status" value="1"/>
</dbReference>
<dbReference type="InterPro" id="IPR000515">
    <property type="entry name" value="MetI-like"/>
</dbReference>
<evidence type="ECO:0000256" key="5">
    <source>
        <dbReference type="ARBA" id="ARBA00022692"/>
    </source>
</evidence>
<keyword evidence="3 8" id="KW-0813">Transport</keyword>
<name>A0AA36Y536_9FIRM</name>
<evidence type="ECO:0000256" key="4">
    <source>
        <dbReference type="ARBA" id="ARBA00022475"/>
    </source>
</evidence>
<evidence type="ECO:0000256" key="8">
    <source>
        <dbReference type="RuleBase" id="RU363032"/>
    </source>
</evidence>
<evidence type="ECO:0000259" key="9">
    <source>
        <dbReference type="PROSITE" id="PS50928"/>
    </source>
</evidence>
<evidence type="ECO:0000313" key="11">
    <source>
        <dbReference type="Proteomes" id="UP000018466"/>
    </source>
</evidence>